<dbReference type="Proteomes" id="UP000672097">
    <property type="component" value="Unassembled WGS sequence"/>
</dbReference>
<feature type="compositionally biased region" description="Pro residues" evidence="1">
    <location>
        <begin position="831"/>
        <end position="844"/>
    </location>
</feature>
<gene>
    <name evidence="3" type="ORF">KAK11_07170</name>
</gene>
<evidence type="ECO:0000256" key="2">
    <source>
        <dbReference type="SAM" id="SignalP"/>
    </source>
</evidence>
<feature type="region of interest" description="Disordered" evidence="1">
    <location>
        <begin position="815"/>
        <end position="846"/>
    </location>
</feature>
<proteinExistence type="predicted"/>
<feature type="signal peptide" evidence="2">
    <location>
        <begin position="1"/>
        <end position="25"/>
    </location>
</feature>
<dbReference type="InterPro" id="IPR028994">
    <property type="entry name" value="Integrin_alpha_N"/>
</dbReference>
<reference evidence="3 4" key="1">
    <citation type="submission" date="2021-04" db="EMBL/GenBank/DDBJ databases">
        <title>The genome sequence of type strain Ideonella paludis KCTC 32238.</title>
        <authorList>
            <person name="Liu Y."/>
        </authorList>
    </citation>
    <scope>NUCLEOTIDE SEQUENCE [LARGE SCALE GENOMIC DNA]</scope>
    <source>
        <strain evidence="3 4">KCTC 32238</strain>
    </source>
</reference>
<protein>
    <submittedName>
        <fullName evidence="3">VCBS repeat-containing protein</fullName>
    </submittedName>
</protein>
<accession>A0ABS5DVG1</accession>
<keyword evidence="4" id="KW-1185">Reference proteome</keyword>
<name>A0ABS5DVG1_9BURK</name>
<sequence>MQTQIQYLLRISAVALLLFCPLVQAQELKWAPESGGVSAPEIGSIETRHWVDVNGDGRDDFCAFSDNDNIYLVCYFATDAGFSKQNLKFQVRSMDGVKPFQWVDLNGDGRVDLCRVDRLDGSSGWNVNCYQNNLPESASFSTVPTLSIPYYWEETDCGYNGCAPTIIHPGVDKPGDFFFSDVDGDGNAEVCYIHQTNPSSKSLRCRSFSVNSFQAETAKWTSAFMPEGTYQRGFYDFNGDGYKDYCALHADNLIRCTLTGPNGLVGAEVVTSSIQTYKYASAGASFVDINGDGNTDFCAPTQNGLGLIACVLSNGRSWAKEQVVLSVGDFGHEGYRWWTDINGDGAADYCRVPSTAAKPRSPTYDASAGDVYSTLSCRLGQIGADARVFGKSLFTLSDLVVTGVNFGAGTGLSFCSAGGNGFQTLCRVTNVVTPVTPVCTDNPNPNRPPICTPAYTNQTGFSAGIAGVNQASPALMRSLEDGLAAQTRVTYLSMSDARVYRRSSAGNGARQQLIQGTSPLVYESRAWLKQEGEPDESKWPPLTGTARYYYMDMMTDVVNGNRGFRERFMLTEGSNTIDHAVYFQGRGKEVDVTSRMDDPLEIGVAKLRAKFVIDPKSINVPAVANGASYRQRYLDAVMTQAAQTTTSTVNVPVWLGAAGWTTVPFTTSSTRLKRAAEAEANSDDGAFLLVQRSLNELADTVSPVGEVLPAGVAAINPRVRYVGKSSTAAFDLNGSTSIRLPSTIATSKQNAFGNVWEQVQTTQQTGTSQGTLEWAKTTTSTYADDYTKWNLGRMTGSTVVSTAPTADKQLSLFARSAGSSPNASTISGSGPTPPPPPPGPPAPLAPGVLSAILQLLLED</sequence>
<evidence type="ECO:0000313" key="3">
    <source>
        <dbReference type="EMBL" id="MBQ0935100.1"/>
    </source>
</evidence>
<keyword evidence="2" id="KW-0732">Signal</keyword>
<dbReference type="EMBL" id="JAGQDG010000002">
    <property type="protein sequence ID" value="MBQ0935100.1"/>
    <property type="molecule type" value="Genomic_DNA"/>
</dbReference>
<dbReference type="RefSeq" id="WP_210807664.1">
    <property type="nucleotide sequence ID" value="NZ_JAGQDG010000002.1"/>
</dbReference>
<dbReference type="SUPFAM" id="SSF69318">
    <property type="entry name" value="Integrin alpha N-terminal domain"/>
    <property type="match status" value="1"/>
</dbReference>
<evidence type="ECO:0000313" key="4">
    <source>
        <dbReference type="Proteomes" id="UP000672097"/>
    </source>
</evidence>
<comment type="caution">
    <text evidence="3">The sequence shown here is derived from an EMBL/GenBank/DDBJ whole genome shotgun (WGS) entry which is preliminary data.</text>
</comment>
<evidence type="ECO:0000256" key="1">
    <source>
        <dbReference type="SAM" id="MobiDB-lite"/>
    </source>
</evidence>
<organism evidence="3 4">
    <name type="scientific">Ideonella paludis</name>
    <dbReference type="NCBI Taxonomy" id="1233411"/>
    <lineage>
        <taxon>Bacteria</taxon>
        <taxon>Pseudomonadati</taxon>
        <taxon>Pseudomonadota</taxon>
        <taxon>Betaproteobacteria</taxon>
        <taxon>Burkholderiales</taxon>
        <taxon>Sphaerotilaceae</taxon>
        <taxon>Ideonella</taxon>
    </lineage>
</organism>
<feature type="chain" id="PRO_5047133225" evidence="2">
    <location>
        <begin position="26"/>
        <end position="859"/>
    </location>
</feature>